<dbReference type="PROSITE" id="PS00138">
    <property type="entry name" value="SUBTILASE_SER"/>
    <property type="match status" value="1"/>
</dbReference>
<accession>A0A1S3IXA7</accession>
<dbReference type="KEGG" id="lak:106167839"/>
<feature type="compositionally biased region" description="Polar residues" evidence="6">
    <location>
        <begin position="46"/>
        <end position="59"/>
    </location>
</feature>
<evidence type="ECO:0000256" key="6">
    <source>
        <dbReference type="SAM" id="MobiDB-lite"/>
    </source>
</evidence>
<dbReference type="InParanoid" id="A0A1S3IXA7"/>
<dbReference type="Gene3D" id="3.40.50.200">
    <property type="entry name" value="Peptidase S8/S53 domain"/>
    <property type="match status" value="1"/>
</dbReference>
<dbReference type="InterPro" id="IPR000209">
    <property type="entry name" value="Peptidase_S8/S53_dom"/>
</dbReference>
<dbReference type="InterPro" id="IPR034193">
    <property type="entry name" value="PCSK9_ProteinaseK-like"/>
</dbReference>
<dbReference type="GO" id="GO:0005615">
    <property type="term" value="C:extracellular space"/>
    <property type="evidence" value="ECO:0007669"/>
    <property type="project" value="TreeGrafter"/>
</dbReference>
<evidence type="ECO:0000256" key="2">
    <source>
        <dbReference type="ARBA" id="ARBA00022670"/>
    </source>
</evidence>
<dbReference type="Proteomes" id="UP000085678">
    <property type="component" value="Unplaced"/>
</dbReference>
<dbReference type="AlphaFoldDB" id="A0A1S3IXA7"/>
<evidence type="ECO:0000256" key="3">
    <source>
        <dbReference type="ARBA" id="ARBA00022801"/>
    </source>
</evidence>
<evidence type="ECO:0000313" key="9">
    <source>
        <dbReference type="RefSeq" id="XP_013402179.1"/>
    </source>
</evidence>
<feature type="active site" description="Charge relay system" evidence="5">
    <location>
        <position position="351"/>
    </location>
</feature>
<evidence type="ECO:0000313" key="8">
    <source>
        <dbReference type="Proteomes" id="UP000085678"/>
    </source>
</evidence>
<dbReference type="SUPFAM" id="SSF52743">
    <property type="entry name" value="Subtilisin-like"/>
    <property type="match status" value="1"/>
</dbReference>
<organism evidence="8 9">
    <name type="scientific">Lingula anatina</name>
    <name type="common">Brachiopod</name>
    <name type="synonym">Lingula unguis</name>
    <dbReference type="NCBI Taxonomy" id="7574"/>
    <lineage>
        <taxon>Eukaryota</taxon>
        <taxon>Metazoa</taxon>
        <taxon>Spiralia</taxon>
        <taxon>Lophotrochozoa</taxon>
        <taxon>Brachiopoda</taxon>
        <taxon>Linguliformea</taxon>
        <taxon>Lingulata</taxon>
        <taxon>Lingulida</taxon>
        <taxon>Linguloidea</taxon>
        <taxon>Lingulidae</taxon>
        <taxon>Lingula</taxon>
    </lineage>
</organism>
<dbReference type="OrthoDB" id="1896086at2759"/>
<dbReference type="InterPro" id="IPR023828">
    <property type="entry name" value="Peptidase_S8_Ser-AS"/>
</dbReference>
<dbReference type="GeneID" id="106167839"/>
<dbReference type="RefSeq" id="XP_013402179.1">
    <property type="nucleotide sequence ID" value="XM_013546725.1"/>
</dbReference>
<dbReference type="PANTHER" id="PTHR43806:SF11">
    <property type="entry name" value="CEREVISIN-RELATED"/>
    <property type="match status" value="1"/>
</dbReference>
<dbReference type="InterPro" id="IPR022398">
    <property type="entry name" value="Peptidase_S8_His-AS"/>
</dbReference>
<dbReference type="PROSITE" id="PS00137">
    <property type="entry name" value="SUBTILASE_HIS"/>
    <property type="match status" value="1"/>
</dbReference>
<evidence type="ECO:0000256" key="5">
    <source>
        <dbReference type="PROSITE-ProRule" id="PRU01240"/>
    </source>
</evidence>
<feature type="active site" description="Charge relay system" evidence="5">
    <location>
        <position position="137"/>
    </location>
</feature>
<keyword evidence="8" id="KW-1185">Reference proteome</keyword>
<evidence type="ECO:0000256" key="1">
    <source>
        <dbReference type="ARBA" id="ARBA00011073"/>
    </source>
</evidence>
<comment type="similarity">
    <text evidence="1 5">Belongs to the peptidase S8 family.</text>
</comment>
<dbReference type="Pfam" id="PF00082">
    <property type="entry name" value="Peptidase_S8"/>
    <property type="match status" value="1"/>
</dbReference>
<protein>
    <submittedName>
        <fullName evidence="9">Uncharacterized protein LOC106167839</fullName>
    </submittedName>
</protein>
<gene>
    <name evidence="9" type="primary">LOC106167839</name>
</gene>
<dbReference type="GO" id="GO:0004252">
    <property type="term" value="F:serine-type endopeptidase activity"/>
    <property type="evidence" value="ECO:0007669"/>
    <property type="project" value="UniProtKB-UniRule"/>
</dbReference>
<feature type="active site" description="Charge relay system" evidence="5">
    <location>
        <position position="206"/>
    </location>
</feature>
<dbReference type="PANTHER" id="PTHR43806">
    <property type="entry name" value="PEPTIDASE S8"/>
    <property type="match status" value="1"/>
</dbReference>
<name>A0A1S3IXA7_LINAN</name>
<dbReference type="PROSITE" id="PS51892">
    <property type="entry name" value="SUBTILASE"/>
    <property type="match status" value="1"/>
</dbReference>
<keyword evidence="4 5" id="KW-0720">Serine protease</keyword>
<feature type="domain" description="Peptidase S8/S53" evidence="7">
    <location>
        <begin position="169"/>
        <end position="390"/>
    </location>
</feature>
<dbReference type="InterPro" id="IPR036852">
    <property type="entry name" value="Peptidase_S8/S53_dom_sf"/>
</dbReference>
<dbReference type="InterPro" id="IPR015500">
    <property type="entry name" value="Peptidase_S8_subtilisin-rel"/>
</dbReference>
<evidence type="ECO:0000259" key="7">
    <source>
        <dbReference type="Pfam" id="PF00082"/>
    </source>
</evidence>
<keyword evidence="2 5" id="KW-0645">Protease</keyword>
<dbReference type="GO" id="GO:0006508">
    <property type="term" value="P:proteolysis"/>
    <property type="evidence" value="ECO:0007669"/>
    <property type="project" value="UniProtKB-KW"/>
</dbReference>
<dbReference type="CDD" id="cd04077">
    <property type="entry name" value="Peptidases_S8_PCSK9_ProteinaseK_like"/>
    <property type="match status" value="1"/>
</dbReference>
<sequence>MPPPRILELCNQDSMYGRVPLALLLLATTASAVPWWYADMKPPIESPTNQASNPGAQPSNNNNNNKGYGFFFTAQALRQRPDVRSVREDIEVHATQCLNHPAYYRDRWGLDSLDGVANDDQFRIDGDGSGVDVYVLDTGQYDTAWGRGGRTDRQTCEKLRIKTSFSSQGIRRGHIAFDGYHSPSTDRVDSLHFDSYGGDGSDDNYHGTMVAGFVGANIWGVAKEATLIPVKVLNRYGSGYMSDILAGLNWILEQVGPTGRNRPSVINMSLGASNPGPSYFDGPIDALRDMGVLTVVAAGNEGVDACLSDPAKVPSAITVGAVDKYNHLASFSNTGSCLDIFAPGVLGSGTSYSAPLVAGVIAAYISTLSSTPFTAAFANDVEGYILTNAAPLLQGGSPSYTNMLLRTLCT</sequence>
<dbReference type="InterPro" id="IPR050131">
    <property type="entry name" value="Peptidase_S8_subtilisin-like"/>
</dbReference>
<proteinExistence type="inferred from homology"/>
<evidence type="ECO:0000256" key="4">
    <source>
        <dbReference type="ARBA" id="ARBA00022825"/>
    </source>
</evidence>
<feature type="region of interest" description="Disordered" evidence="6">
    <location>
        <begin position="46"/>
        <end position="65"/>
    </location>
</feature>
<dbReference type="PRINTS" id="PR00723">
    <property type="entry name" value="SUBTILISIN"/>
</dbReference>
<keyword evidence="3 5" id="KW-0378">Hydrolase</keyword>
<reference evidence="9" key="1">
    <citation type="submission" date="2025-08" db="UniProtKB">
        <authorList>
            <consortium name="RefSeq"/>
        </authorList>
    </citation>
    <scope>IDENTIFICATION</scope>
    <source>
        <tissue evidence="9">Gonads</tissue>
    </source>
</reference>